<gene>
    <name evidence="2" type="ORF">O4J56_25080</name>
</gene>
<keyword evidence="1" id="KW-1133">Transmembrane helix</keyword>
<proteinExistence type="predicted"/>
<feature type="transmembrane region" description="Helical" evidence="1">
    <location>
        <begin position="12"/>
        <end position="32"/>
    </location>
</feature>
<name>A0ABT4UAH1_9ACTN</name>
<sequence length="155" mass="15890">MSGRAAQGSRGRLGLPVLGIIGLALLGVPRVVAHDLDLVGAAGNAFLVWAPLTVWVAVALWRRVPNPLVTLIAVGVAYGVLLAVTHQATWAWAFDTPPALGGNLEGALPPAAEAFLMRGFSFVSSLFVGTLVGAGCGVVAWLVSRAIPGYPRTAG</sequence>
<feature type="transmembrane region" description="Helical" evidence="1">
    <location>
        <begin position="68"/>
        <end position="94"/>
    </location>
</feature>
<reference evidence="2 3" key="1">
    <citation type="submission" date="2023-01" db="EMBL/GenBank/DDBJ databases">
        <title>Draft genome sequence of Nocardiopsis sp. RSe5-2 isolated from halophytes.</title>
        <authorList>
            <person name="Duangmal K."/>
            <person name="Chantavorakit T."/>
        </authorList>
    </citation>
    <scope>NUCLEOTIDE SEQUENCE [LARGE SCALE GENOMIC DNA]</scope>
    <source>
        <strain evidence="2 3">RSe5-2</strain>
    </source>
</reference>
<dbReference type="RefSeq" id="WP_270689153.1">
    <property type="nucleotide sequence ID" value="NZ_JAQFWQ010000097.1"/>
</dbReference>
<feature type="transmembrane region" description="Helical" evidence="1">
    <location>
        <begin position="38"/>
        <end position="61"/>
    </location>
</feature>
<comment type="caution">
    <text evidence="2">The sequence shown here is derived from an EMBL/GenBank/DDBJ whole genome shotgun (WGS) entry which is preliminary data.</text>
</comment>
<keyword evidence="1" id="KW-0812">Transmembrane</keyword>
<protein>
    <submittedName>
        <fullName evidence="2">Uncharacterized protein</fullName>
    </submittedName>
</protein>
<organism evidence="2 3">
    <name type="scientific">Nocardiopsis endophytica</name>
    <dbReference type="NCBI Taxonomy" id="3018445"/>
    <lineage>
        <taxon>Bacteria</taxon>
        <taxon>Bacillati</taxon>
        <taxon>Actinomycetota</taxon>
        <taxon>Actinomycetes</taxon>
        <taxon>Streptosporangiales</taxon>
        <taxon>Nocardiopsidaceae</taxon>
        <taxon>Nocardiopsis</taxon>
    </lineage>
</organism>
<feature type="transmembrane region" description="Helical" evidence="1">
    <location>
        <begin position="114"/>
        <end position="143"/>
    </location>
</feature>
<evidence type="ECO:0000313" key="2">
    <source>
        <dbReference type="EMBL" id="MDA2813943.1"/>
    </source>
</evidence>
<dbReference type="Proteomes" id="UP001527866">
    <property type="component" value="Unassembled WGS sequence"/>
</dbReference>
<evidence type="ECO:0000256" key="1">
    <source>
        <dbReference type="SAM" id="Phobius"/>
    </source>
</evidence>
<keyword evidence="3" id="KW-1185">Reference proteome</keyword>
<evidence type="ECO:0000313" key="3">
    <source>
        <dbReference type="Proteomes" id="UP001527866"/>
    </source>
</evidence>
<dbReference type="EMBL" id="JAQFWQ010000097">
    <property type="protein sequence ID" value="MDA2813943.1"/>
    <property type="molecule type" value="Genomic_DNA"/>
</dbReference>
<keyword evidence="1" id="KW-0472">Membrane</keyword>
<accession>A0ABT4UAH1</accession>